<dbReference type="InterPro" id="IPR012340">
    <property type="entry name" value="NA-bd_OB-fold"/>
</dbReference>
<dbReference type="Gene3D" id="3.30.470.30">
    <property type="entry name" value="DNA ligase/mRNA capping enzyme"/>
    <property type="match status" value="1"/>
</dbReference>
<dbReference type="GO" id="GO:0005524">
    <property type="term" value="F:ATP binding"/>
    <property type="evidence" value="ECO:0007669"/>
    <property type="project" value="InterPro"/>
</dbReference>
<dbReference type="SUPFAM" id="SSF50249">
    <property type="entry name" value="Nucleic acid-binding proteins"/>
    <property type="match status" value="1"/>
</dbReference>
<dbReference type="InterPro" id="IPR012310">
    <property type="entry name" value="DNA_ligase_ATP-dep_cent"/>
</dbReference>
<dbReference type="Proteomes" id="UP000092839">
    <property type="component" value="Chromosome"/>
</dbReference>
<dbReference type="InterPro" id="IPR012309">
    <property type="entry name" value="DNA_ligase_ATP-dep_C"/>
</dbReference>
<dbReference type="EMBL" id="CP016428">
    <property type="protein sequence ID" value="ANW00216.1"/>
    <property type="molecule type" value="Genomic_DNA"/>
</dbReference>
<dbReference type="CDD" id="cd07971">
    <property type="entry name" value="OBF_DNA_ligase_LigD"/>
    <property type="match status" value="1"/>
</dbReference>
<dbReference type="GO" id="GO:0006310">
    <property type="term" value="P:DNA recombination"/>
    <property type="evidence" value="ECO:0007669"/>
    <property type="project" value="InterPro"/>
</dbReference>
<dbReference type="Gene3D" id="2.40.50.140">
    <property type="entry name" value="Nucleic acid-binding proteins"/>
    <property type="match status" value="1"/>
</dbReference>
<dbReference type="OrthoDB" id="9802472at2"/>
<dbReference type="PANTHER" id="PTHR45674:SF4">
    <property type="entry name" value="DNA LIGASE 1"/>
    <property type="match status" value="1"/>
</dbReference>
<dbReference type="EC" id="6.5.1.1" evidence="2"/>
<dbReference type="NCBIfam" id="TIGR02779">
    <property type="entry name" value="NHEJ_ligase_lig"/>
    <property type="match status" value="1"/>
</dbReference>
<gene>
    <name evidence="6" type="ORF">LMTR13_08560</name>
</gene>
<dbReference type="Gene3D" id="3.30.1490.70">
    <property type="match status" value="1"/>
</dbReference>
<reference evidence="6 7" key="1">
    <citation type="submission" date="2016-07" db="EMBL/GenBank/DDBJ databases">
        <title>Complete genome sequence of Bradyrhizobium icense LMTR 13T, a potential inoculant strain isolated from lima bean (Phaseolus lunatus) in Peru.</title>
        <authorList>
            <person name="Ormeno-Orrillo E."/>
            <person name="Duran D."/>
            <person name="Rogel M.A."/>
            <person name="Rey L."/>
            <person name="Imperial J."/>
            <person name="Ruiz-Argueso T."/>
            <person name="Martinez-Romero E."/>
        </authorList>
    </citation>
    <scope>NUCLEOTIDE SEQUENCE [LARGE SCALE GENOMIC DNA]</scope>
    <source>
        <strain evidence="6 7">LMTR 13</strain>
    </source>
</reference>
<comment type="similarity">
    <text evidence="1">Belongs to the ATP-dependent DNA ligase family.</text>
</comment>
<dbReference type="SUPFAM" id="SSF56091">
    <property type="entry name" value="DNA ligase/mRNA capping enzyme, catalytic domain"/>
    <property type="match status" value="1"/>
</dbReference>
<dbReference type="STRING" id="1274631.LMTR13_08560"/>
<keyword evidence="7" id="KW-1185">Reference proteome</keyword>
<evidence type="ECO:0000259" key="5">
    <source>
        <dbReference type="PROSITE" id="PS50160"/>
    </source>
</evidence>
<evidence type="ECO:0000256" key="3">
    <source>
        <dbReference type="ARBA" id="ARBA00022598"/>
    </source>
</evidence>
<dbReference type="PROSITE" id="PS50160">
    <property type="entry name" value="DNA_LIGASE_A3"/>
    <property type="match status" value="1"/>
</dbReference>
<accession>A0A1B1UC01</accession>
<evidence type="ECO:0000313" key="6">
    <source>
        <dbReference type="EMBL" id="ANW00216.1"/>
    </source>
</evidence>
<dbReference type="CDD" id="cd07906">
    <property type="entry name" value="Adenylation_DNA_ligase_LigD_LigC"/>
    <property type="match status" value="1"/>
</dbReference>
<proteinExistence type="inferred from homology"/>
<dbReference type="InterPro" id="IPR050191">
    <property type="entry name" value="ATP-dep_DNA_ligase"/>
</dbReference>
<evidence type="ECO:0000256" key="1">
    <source>
        <dbReference type="ARBA" id="ARBA00007572"/>
    </source>
</evidence>
<name>A0A1B1UC01_9BRAD</name>
<evidence type="ECO:0000256" key="4">
    <source>
        <dbReference type="ARBA" id="ARBA00034003"/>
    </source>
</evidence>
<dbReference type="Pfam" id="PF04679">
    <property type="entry name" value="DNA_ligase_A_C"/>
    <property type="match status" value="1"/>
</dbReference>
<comment type="catalytic activity">
    <reaction evidence="4">
        <text>ATP + (deoxyribonucleotide)n-3'-hydroxyl + 5'-phospho-(deoxyribonucleotide)m = (deoxyribonucleotide)n+m + AMP + diphosphate.</text>
        <dbReference type="EC" id="6.5.1.1"/>
    </reaction>
</comment>
<dbReference type="InterPro" id="IPR014146">
    <property type="entry name" value="LigD_ligase_dom"/>
</dbReference>
<dbReference type="Pfam" id="PF01068">
    <property type="entry name" value="DNA_ligase_A_M"/>
    <property type="match status" value="1"/>
</dbReference>
<feature type="domain" description="ATP-dependent DNA ligase family profile" evidence="5">
    <location>
        <begin position="93"/>
        <end position="214"/>
    </location>
</feature>
<organism evidence="6 7">
    <name type="scientific">Bradyrhizobium icense</name>
    <dbReference type="NCBI Taxonomy" id="1274631"/>
    <lineage>
        <taxon>Bacteria</taxon>
        <taxon>Pseudomonadati</taxon>
        <taxon>Pseudomonadota</taxon>
        <taxon>Alphaproteobacteria</taxon>
        <taxon>Hyphomicrobiales</taxon>
        <taxon>Nitrobacteraceae</taxon>
        <taxon>Bradyrhizobium</taxon>
    </lineage>
</organism>
<dbReference type="RefSeq" id="WP_065727498.1">
    <property type="nucleotide sequence ID" value="NZ_CP016428.1"/>
</dbReference>
<dbReference type="PANTHER" id="PTHR45674">
    <property type="entry name" value="DNA LIGASE 1/3 FAMILY MEMBER"/>
    <property type="match status" value="1"/>
</dbReference>
<dbReference type="GO" id="GO:0006281">
    <property type="term" value="P:DNA repair"/>
    <property type="evidence" value="ECO:0007669"/>
    <property type="project" value="InterPro"/>
</dbReference>
<protein>
    <recommendedName>
        <fullName evidence="2">DNA ligase (ATP)</fullName>
        <ecNumber evidence="2">6.5.1.1</ecNumber>
    </recommendedName>
</protein>
<dbReference type="KEGG" id="bic:LMTR13_08560"/>
<dbReference type="AlphaFoldDB" id="A0A1B1UC01"/>
<dbReference type="GO" id="GO:0003910">
    <property type="term" value="F:DNA ligase (ATP) activity"/>
    <property type="evidence" value="ECO:0007669"/>
    <property type="project" value="UniProtKB-EC"/>
</dbReference>
<keyword evidence="3 6" id="KW-0436">Ligase</keyword>
<evidence type="ECO:0000256" key="2">
    <source>
        <dbReference type="ARBA" id="ARBA00012727"/>
    </source>
</evidence>
<evidence type="ECO:0000313" key="7">
    <source>
        <dbReference type="Proteomes" id="UP000092839"/>
    </source>
</evidence>
<sequence length="294" mass="33206">MPGFIKPQLATLKTKAPKGDPWLHEIKFDGYRVQVHVNGGRRKVYTRTGLDWTKRFSTIAGALDIPGQAIVDGEVVVVHEGRTNFSEIQAELATGRQNRLVFYAFDLLWRNGDLRRLPQIERKQLLLDLLGENDIELPVLFSEHLVGDGQKMFEHAAKLSWEGIISKRADAPYRSERNENWLKIKAVHKGKFPVVGFVKDPSGVAALYLGKKEGNELVYMGKVGTGWSRTVSSQIRKQLDTVVSPKSKLTKTIKKPKATWVEPKFFADVEYRDITSEGLLRASSFKGLSWDDKS</sequence>